<dbReference type="InterPro" id="IPR025714">
    <property type="entry name" value="Methyltranfer_dom"/>
</dbReference>
<dbReference type="PANTHER" id="PTHR13369">
    <property type="match status" value="1"/>
</dbReference>
<evidence type="ECO:0000313" key="3">
    <source>
        <dbReference type="Proteomes" id="UP000011728"/>
    </source>
</evidence>
<name>M1N079_9CLOT</name>
<feature type="domain" description="Methyltransferase" evidence="1">
    <location>
        <begin position="173"/>
        <end position="308"/>
    </location>
</feature>
<dbReference type="GO" id="GO:0032259">
    <property type="term" value="P:methylation"/>
    <property type="evidence" value="ECO:0007669"/>
    <property type="project" value="UniProtKB-KW"/>
</dbReference>
<keyword evidence="2" id="KW-0489">Methyltransferase</keyword>
<dbReference type="InterPro" id="IPR029063">
    <property type="entry name" value="SAM-dependent_MTases_sf"/>
</dbReference>
<dbReference type="Pfam" id="PF13679">
    <property type="entry name" value="Methyltransf_32"/>
    <property type="match status" value="1"/>
</dbReference>
<dbReference type="SUPFAM" id="SSF53335">
    <property type="entry name" value="S-adenosyl-L-methionine-dependent methyltransferases"/>
    <property type="match status" value="1"/>
</dbReference>
<dbReference type="PATRIC" id="fig|931276.5.peg.3253"/>
<organism evidence="2 3">
    <name type="scientific">Clostridium saccharoperbutylacetonicum N1-4(HMT)</name>
    <dbReference type="NCBI Taxonomy" id="931276"/>
    <lineage>
        <taxon>Bacteria</taxon>
        <taxon>Bacillati</taxon>
        <taxon>Bacillota</taxon>
        <taxon>Clostridia</taxon>
        <taxon>Eubacteriales</taxon>
        <taxon>Clostridiaceae</taxon>
        <taxon>Clostridium</taxon>
    </lineage>
</organism>
<dbReference type="EMBL" id="CP004121">
    <property type="protein sequence ID" value="AGF56992.1"/>
    <property type="molecule type" value="Genomic_DNA"/>
</dbReference>
<keyword evidence="3" id="KW-1185">Reference proteome</keyword>
<sequence>MIYIIILLKYIEINYKVCCKMEELKKVIDEIINDEIIKLVISNKLNNNIEYNKITFVLKENNNKKYYQIEKYTDKQVFHENVDINILGEKLLEYVSSNYKQISAWSSNNTFDVKISKKGKVLLSKKKSDNAKLVNKSHNKEKNYILKEGMIIEPLIDLGIFTKEGKVINSKYDKYKQINRFVEIIDDEIKKNDYTDLTILDFGCGKSYLTFVLYYYFVEIKKINVKMIGLDLKADVIKKCNDIAKRYKYDNLHFELGDINGFKYNNKVDMVITLHACDTATDYALYNAIKWNAKMIFSVPCCQHEFNHQIKTNSLSILTKYGIVQERISALMTDSVRANLLECVGYKTQLLEFIDIAHSPKNILIRASKDHVSKDKKQKALAEVINLMKQFNLSPTLYKLLKDDTLI</sequence>
<dbReference type="AlphaFoldDB" id="M1N079"/>
<proteinExistence type="predicted"/>
<protein>
    <submittedName>
        <fullName evidence="2">SAM dependent methyltransferase</fullName>
        <ecNumber evidence="2">2.1.1.-</ecNumber>
    </submittedName>
</protein>
<dbReference type="eggNOG" id="COG2263">
    <property type="taxonomic scope" value="Bacteria"/>
</dbReference>
<dbReference type="Gene3D" id="3.40.50.150">
    <property type="entry name" value="Vaccinia Virus protein VP39"/>
    <property type="match status" value="1"/>
</dbReference>
<reference evidence="2 3" key="1">
    <citation type="submission" date="2013-02" db="EMBL/GenBank/DDBJ databases">
        <title>Genome sequence of Clostridium saccharoperbutylacetonicum N1-4(HMT).</title>
        <authorList>
            <person name="Poehlein A."/>
            <person name="Daniel R."/>
        </authorList>
    </citation>
    <scope>NUCLEOTIDE SEQUENCE [LARGE SCALE GENOMIC DNA]</scope>
    <source>
        <strain evidence="3">N1-4(HMT)</strain>
    </source>
</reference>
<accession>M1N079</accession>
<dbReference type="KEGG" id="csr:Cspa_c32310"/>
<evidence type="ECO:0000259" key="1">
    <source>
        <dbReference type="Pfam" id="PF13679"/>
    </source>
</evidence>
<dbReference type="CDD" id="cd02440">
    <property type="entry name" value="AdoMet_MTases"/>
    <property type="match status" value="1"/>
</dbReference>
<dbReference type="Proteomes" id="UP000011728">
    <property type="component" value="Chromosome"/>
</dbReference>
<keyword evidence="2" id="KW-0808">Transferase</keyword>
<dbReference type="GO" id="GO:0008168">
    <property type="term" value="F:methyltransferase activity"/>
    <property type="evidence" value="ECO:0007669"/>
    <property type="project" value="UniProtKB-KW"/>
</dbReference>
<dbReference type="PANTHER" id="PTHR13369:SF3">
    <property type="entry name" value="METHYLTRANSFERASE DOMAIN-CONTAINING PROTEIN"/>
    <property type="match status" value="1"/>
</dbReference>
<dbReference type="GO" id="GO:0005737">
    <property type="term" value="C:cytoplasm"/>
    <property type="evidence" value="ECO:0007669"/>
    <property type="project" value="TreeGrafter"/>
</dbReference>
<dbReference type="HOGENOM" id="CLU_031012_1_0_9"/>
<gene>
    <name evidence="2" type="ORF">Cspa_c32310</name>
</gene>
<dbReference type="STRING" id="36745.CLSAP_30390"/>
<dbReference type="EC" id="2.1.1.-" evidence="2"/>
<evidence type="ECO:0000313" key="2">
    <source>
        <dbReference type="EMBL" id="AGF56992.1"/>
    </source>
</evidence>